<dbReference type="PRINTS" id="PR01259">
    <property type="entry name" value="NACAEXCHNGR"/>
</dbReference>
<keyword evidence="13 21" id="KW-1133">Transmembrane helix</keyword>
<accession>A0A6J2YLI9</accession>
<comment type="similarity">
    <text evidence="2">Belongs to the Ca(2+):cation antiporter (CaCA) (TC 2.A.19) family. SLC8 subfamily.</text>
</comment>
<evidence type="ECO:0000256" key="4">
    <source>
        <dbReference type="ARBA" id="ARBA00022449"/>
    </source>
</evidence>
<dbReference type="Gene3D" id="2.60.40.2030">
    <property type="match status" value="2"/>
</dbReference>
<dbReference type="GO" id="GO:0007154">
    <property type="term" value="P:cell communication"/>
    <property type="evidence" value="ECO:0007669"/>
    <property type="project" value="InterPro"/>
</dbReference>
<dbReference type="Gene3D" id="1.20.1420.30">
    <property type="entry name" value="NCX, central ion-binding region"/>
    <property type="match status" value="2"/>
</dbReference>
<evidence type="ECO:0000256" key="21">
    <source>
        <dbReference type="SAM" id="Phobius"/>
    </source>
</evidence>
<dbReference type="GeneID" id="115889092"/>
<dbReference type="GO" id="GO:0030424">
    <property type="term" value="C:axon"/>
    <property type="evidence" value="ECO:0007669"/>
    <property type="project" value="TreeGrafter"/>
</dbReference>
<reference evidence="24" key="1">
    <citation type="submission" date="2025-08" db="UniProtKB">
        <authorList>
            <consortium name="RefSeq"/>
        </authorList>
    </citation>
    <scope>IDENTIFICATION</scope>
    <source>
        <tissue evidence="24">Gonads</tissue>
    </source>
</reference>
<keyword evidence="17" id="KW-0325">Glycoprotein</keyword>
<keyword evidence="9" id="KW-0732">Signal</keyword>
<evidence type="ECO:0000313" key="23">
    <source>
        <dbReference type="Proteomes" id="UP000504635"/>
    </source>
</evidence>
<evidence type="ECO:0000313" key="24">
    <source>
        <dbReference type="RefSeq" id="XP_030764868.1"/>
    </source>
</evidence>
<dbReference type="Pfam" id="PF16494">
    <property type="entry name" value="Na_Ca_ex_C"/>
    <property type="match status" value="1"/>
</dbReference>
<evidence type="ECO:0000256" key="15">
    <source>
        <dbReference type="ARBA" id="ARBA00023065"/>
    </source>
</evidence>
<feature type="transmembrane region" description="Helical" evidence="21">
    <location>
        <begin position="98"/>
        <end position="119"/>
    </location>
</feature>
<dbReference type="Proteomes" id="UP000504635">
    <property type="component" value="Unplaced"/>
</dbReference>
<evidence type="ECO:0000256" key="10">
    <source>
        <dbReference type="ARBA" id="ARBA00022737"/>
    </source>
</evidence>
<evidence type="ECO:0000256" key="14">
    <source>
        <dbReference type="ARBA" id="ARBA00023053"/>
    </source>
</evidence>
<dbReference type="CTD" id="42481"/>
<protein>
    <submittedName>
        <fullName evidence="24">Sodium/calcium exchanger 1</fullName>
    </submittedName>
</protein>
<dbReference type="KEGG" id="soy:115889092"/>
<dbReference type="GO" id="GO:0098794">
    <property type="term" value="C:postsynapse"/>
    <property type="evidence" value="ECO:0007669"/>
    <property type="project" value="TreeGrafter"/>
</dbReference>
<feature type="domain" description="Calx-beta" evidence="22">
    <location>
        <begin position="450"/>
        <end position="549"/>
    </location>
</feature>
<evidence type="ECO:0000256" key="18">
    <source>
        <dbReference type="ARBA" id="ARBA00023201"/>
    </source>
</evidence>
<keyword evidence="11" id="KW-0106">Calcium</keyword>
<dbReference type="NCBIfam" id="TIGR00845">
    <property type="entry name" value="caca"/>
    <property type="match status" value="1"/>
</dbReference>
<sequence>MGDGHPNVTTDTIRCTDGLVLPCWQPLDDVALVDKIGRGLVYFFFMAFLFIGVSIVSDRFMAAIEVITSQEREVSIRKPNGEKHIIVVRLWNETVANLTLMALGSSAPEILLSVIEIYARNFTAGELGPGTIVGSAAYNLLVIIAICVSVIPKGEVRRIKHLGVFFVTATWSVFAYVWLYLILCFFSPGEVEIWEGLVTFSFFPATVITAYAADRKIHKYMKKDYRMNRRGVIVQAEGADNLEMVNTELLVLDDVHEDIKQEYITTLKELRQQHPHTDIDVLEKMAHEILLNKGPKSRAFYRIQATRKLMGSGDLMRRISERAQSDLSEVKAELQRESGVTEFSQSGAKVFFDPSKYTVLESCGHFEVTVVRTGNIDIPVVVEYGTEDGTAQAGSDYVKAKGTLHFQAGEKEKRITLEVIDDDVFEPDEHFYVRLCSAQPPGSLGSPVLATVIILDDDHGGLFKFESQNHELVESVGTYELKVVRCSGARGRVILPFRTEDGTGKAGKEYEEQEGEIIFENNESEKVISLTIIEEDSYEKDVLFYVQLGEPQMSGDEEASLAAEAEKKRPDERTERERIALMGKPRLGEITRAQIRIKESKEFKNTVDKLVQRANASLLIGTSSWKEQFIEAVTVSSSDEDDKKEPSRLDYFMHCLTVFWKILFAFVPPTGIFKGYLCFVVSIFCIGVVTAVIGDVASHFGATLGIRDGVTAIVFVALGTSIPDTFASKVAAIHDKHADASVGNVTGSNAVNVFLGIGVAWSIAAIYHGIHGNTFKVDPGSLAFSVTIFCTEAVLVIFILVMRRSKIVGGELGGPQCLKYLTSSAFFALWVVYLVMSTLEAYGVIQGF</sequence>
<dbReference type="OrthoDB" id="418484at2759"/>
<feature type="transmembrane region" description="Helical" evidence="21">
    <location>
        <begin position="36"/>
        <end position="56"/>
    </location>
</feature>
<dbReference type="Pfam" id="PF01699">
    <property type="entry name" value="Na_Ca_ex"/>
    <property type="match status" value="2"/>
</dbReference>
<feature type="transmembrane region" description="Helical" evidence="21">
    <location>
        <begin position="131"/>
        <end position="151"/>
    </location>
</feature>
<evidence type="ECO:0000256" key="5">
    <source>
        <dbReference type="ARBA" id="ARBA00022475"/>
    </source>
</evidence>
<evidence type="ECO:0000256" key="9">
    <source>
        <dbReference type="ARBA" id="ARBA00022729"/>
    </source>
</evidence>
<keyword evidence="4" id="KW-0050">Antiport</keyword>
<dbReference type="InterPro" id="IPR051171">
    <property type="entry name" value="CaCA"/>
</dbReference>
<feature type="region of interest" description="Disordered" evidence="20">
    <location>
        <begin position="555"/>
        <end position="574"/>
    </location>
</feature>
<evidence type="ECO:0000256" key="1">
    <source>
        <dbReference type="ARBA" id="ARBA00004651"/>
    </source>
</evidence>
<evidence type="ECO:0000256" key="11">
    <source>
        <dbReference type="ARBA" id="ARBA00022837"/>
    </source>
</evidence>
<comment type="catalytic activity">
    <reaction evidence="19">
        <text>Ca(2+)(in) + 3 Na(+)(out) = Ca(2+)(out) + 3 Na(+)(in)</text>
        <dbReference type="Rhea" id="RHEA:69955"/>
        <dbReference type="ChEBI" id="CHEBI:29101"/>
        <dbReference type="ChEBI" id="CHEBI:29108"/>
    </reaction>
</comment>
<keyword evidence="10" id="KW-0677">Repeat</keyword>
<dbReference type="FunCoup" id="A0A6J2YLI9">
    <property type="interactions" value="201"/>
</dbReference>
<organism evidence="23 24">
    <name type="scientific">Sitophilus oryzae</name>
    <name type="common">Rice weevil</name>
    <name type="synonym">Curculio oryzae</name>
    <dbReference type="NCBI Taxonomy" id="7048"/>
    <lineage>
        <taxon>Eukaryota</taxon>
        <taxon>Metazoa</taxon>
        <taxon>Ecdysozoa</taxon>
        <taxon>Arthropoda</taxon>
        <taxon>Hexapoda</taxon>
        <taxon>Insecta</taxon>
        <taxon>Pterygota</taxon>
        <taxon>Neoptera</taxon>
        <taxon>Endopterygota</taxon>
        <taxon>Coleoptera</taxon>
        <taxon>Polyphaga</taxon>
        <taxon>Cucujiformia</taxon>
        <taxon>Curculionidae</taxon>
        <taxon>Dryophthorinae</taxon>
        <taxon>Sitophilus</taxon>
    </lineage>
</organism>
<dbReference type="Pfam" id="PF03160">
    <property type="entry name" value="Calx-beta"/>
    <property type="match status" value="1"/>
</dbReference>
<dbReference type="InterPro" id="IPR004836">
    <property type="entry name" value="Na_Ca_Ex"/>
</dbReference>
<dbReference type="SUPFAM" id="SSF141072">
    <property type="entry name" value="CalX-like"/>
    <property type="match status" value="2"/>
</dbReference>
<keyword evidence="18" id="KW-0739">Sodium transport</keyword>
<name>A0A6J2YLI9_SITOR</name>
<dbReference type="InterPro" id="IPR032452">
    <property type="entry name" value="Na_Ca_Ex_C-exten"/>
</dbReference>
<feature type="transmembrane region" description="Helical" evidence="21">
    <location>
        <begin position="823"/>
        <end position="845"/>
    </location>
</feature>
<evidence type="ECO:0000256" key="8">
    <source>
        <dbReference type="ARBA" id="ARBA00022723"/>
    </source>
</evidence>
<dbReference type="AlphaFoldDB" id="A0A6J2YLI9"/>
<dbReference type="RefSeq" id="XP_030764868.1">
    <property type="nucleotide sequence ID" value="XM_030909008.1"/>
</dbReference>
<keyword evidence="8" id="KW-0479">Metal-binding</keyword>
<dbReference type="PANTHER" id="PTHR11878">
    <property type="entry name" value="SODIUM/CALCIUM EXCHANGER"/>
    <property type="match status" value="1"/>
</dbReference>
<evidence type="ECO:0000256" key="19">
    <source>
        <dbReference type="ARBA" id="ARBA00033667"/>
    </source>
</evidence>
<dbReference type="InterPro" id="IPR003644">
    <property type="entry name" value="Calx_beta"/>
</dbReference>
<evidence type="ECO:0000256" key="3">
    <source>
        <dbReference type="ARBA" id="ARBA00022448"/>
    </source>
</evidence>
<dbReference type="InParanoid" id="A0A6J2YLI9"/>
<evidence type="ECO:0000256" key="2">
    <source>
        <dbReference type="ARBA" id="ARBA00007489"/>
    </source>
</evidence>
<feature type="transmembrane region" description="Helical" evidence="21">
    <location>
        <begin position="750"/>
        <end position="770"/>
    </location>
</feature>
<keyword evidence="7 21" id="KW-0812">Transmembrane</keyword>
<gene>
    <name evidence="24" type="primary">LOC115889092</name>
</gene>
<feature type="transmembrane region" description="Helical" evidence="21">
    <location>
        <begin position="673"/>
        <end position="697"/>
    </location>
</feature>
<dbReference type="InterPro" id="IPR044880">
    <property type="entry name" value="NCX_ion-bd_dom_sf"/>
</dbReference>
<proteinExistence type="inferred from homology"/>
<dbReference type="GO" id="GO:0005432">
    <property type="term" value="F:calcium:sodium antiporter activity"/>
    <property type="evidence" value="ECO:0007669"/>
    <property type="project" value="InterPro"/>
</dbReference>
<keyword evidence="12" id="KW-0112">Calmodulin-binding</keyword>
<evidence type="ECO:0000256" key="20">
    <source>
        <dbReference type="SAM" id="MobiDB-lite"/>
    </source>
</evidence>
<dbReference type="PANTHER" id="PTHR11878:SF65">
    <property type="entry name" value="NA_CA-EXCHANGE PROTEIN, ISOFORM G"/>
    <property type="match status" value="1"/>
</dbReference>
<keyword evidence="14" id="KW-0915">Sodium</keyword>
<evidence type="ECO:0000256" key="16">
    <source>
        <dbReference type="ARBA" id="ARBA00023136"/>
    </source>
</evidence>
<feature type="domain" description="Calx-beta" evidence="22">
    <location>
        <begin position="338"/>
        <end position="436"/>
    </location>
</feature>
<keyword evidence="23" id="KW-1185">Reference proteome</keyword>
<keyword evidence="16 21" id="KW-0472">Membrane</keyword>
<feature type="compositionally biased region" description="Basic and acidic residues" evidence="20">
    <location>
        <begin position="564"/>
        <end position="574"/>
    </location>
</feature>
<keyword evidence="6" id="KW-0109">Calcium transport</keyword>
<dbReference type="SMART" id="SM00237">
    <property type="entry name" value="Calx_beta"/>
    <property type="match status" value="2"/>
</dbReference>
<keyword evidence="3" id="KW-0813">Transport</keyword>
<evidence type="ECO:0000259" key="22">
    <source>
        <dbReference type="SMART" id="SM00237"/>
    </source>
</evidence>
<dbReference type="GO" id="GO:0005516">
    <property type="term" value="F:calmodulin binding"/>
    <property type="evidence" value="ECO:0007669"/>
    <property type="project" value="UniProtKB-KW"/>
</dbReference>
<dbReference type="GO" id="GO:0042383">
    <property type="term" value="C:sarcolemma"/>
    <property type="evidence" value="ECO:0007669"/>
    <property type="project" value="TreeGrafter"/>
</dbReference>
<keyword evidence="15" id="KW-0406">Ion transport</keyword>
<dbReference type="GO" id="GO:0046872">
    <property type="term" value="F:metal ion binding"/>
    <property type="evidence" value="ECO:0007669"/>
    <property type="project" value="UniProtKB-KW"/>
</dbReference>
<evidence type="ECO:0000256" key="17">
    <source>
        <dbReference type="ARBA" id="ARBA00023180"/>
    </source>
</evidence>
<evidence type="ECO:0000256" key="6">
    <source>
        <dbReference type="ARBA" id="ARBA00022568"/>
    </source>
</evidence>
<evidence type="ECO:0000256" key="12">
    <source>
        <dbReference type="ARBA" id="ARBA00022860"/>
    </source>
</evidence>
<dbReference type="InterPro" id="IPR038081">
    <property type="entry name" value="CalX-like_sf"/>
</dbReference>
<dbReference type="GO" id="GO:0098703">
    <property type="term" value="P:calcium ion import across plasma membrane"/>
    <property type="evidence" value="ECO:0007669"/>
    <property type="project" value="TreeGrafter"/>
</dbReference>
<feature type="transmembrane region" description="Helical" evidence="21">
    <location>
        <begin position="782"/>
        <end position="802"/>
    </location>
</feature>
<keyword evidence="5" id="KW-1003">Cell membrane</keyword>
<comment type="subcellular location">
    <subcellularLocation>
        <location evidence="1">Cell membrane</location>
        <topology evidence="1">Multi-pass membrane protein</topology>
    </subcellularLocation>
</comment>
<evidence type="ECO:0000256" key="13">
    <source>
        <dbReference type="ARBA" id="ARBA00022989"/>
    </source>
</evidence>
<evidence type="ECO:0000256" key="7">
    <source>
        <dbReference type="ARBA" id="ARBA00022692"/>
    </source>
</evidence>
<feature type="transmembrane region" description="Helical" evidence="21">
    <location>
        <begin position="193"/>
        <end position="213"/>
    </location>
</feature>
<feature type="transmembrane region" description="Helical" evidence="21">
    <location>
        <begin position="163"/>
        <end position="181"/>
    </location>
</feature>
<dbReference type="InterPro" id="IPR004837">
    <property type="entry name" value="NaCa_Exmemb"/>
</dbReference>